<dbReference type="InterPro" id="IPR036259">
    <property type="entry name" value="MFS_trans_sf"/>
</dbReference>
<keyword evidence="10" id="KW-1185">Reference proteome</keyword>
<evidence type="ECO:0000256" key="8">
    <source>
        <dbReference type="SAM" id="Phobius"/>
    </source>
</evidence>
<name>A0ABR3Z2X8_9PEZI</name>
<comment type="similarity">
    <text evidence="2">Belongs to the SLC29A/ENT transporter (TC 2.A.57) family.</text>
</comment>
<evidence type="ECO:0000256" key="7">
    <source>
        <dbReference type="SAM" id="MobiDB-lite"/>
    </source>
</evidence>
<evidence type="ECO:0000313" key="9">
    <source>
        <dbReference type="EMBL" id="KAL1893869.1"/>
    </source>
</evidence>
<keyword evidence="5 8" id="KW-1133">Transmembrane helix</keyword>
<dbReference type="Proteomes" id="UP001583280">
    <property type="component" value="Unassembled WGS sequence"/>
</dbReference>
<proteinExistence type="inferred from homology"/>
<evidence type="ECO:0000256" key="4">
    <source>
        <dbReference type="ARBA" id="ARBA00022692"/>
    </source>
</evidence>
<dbReference type="PRINTS" id="PR01130">
    <property type="entry name" value="DERENTRNSPRT"/>
</dbReference>
<organism evidence="9 10">
    <name type="scientific">Ceratocystis pirilliformis</name>
    <dbReference type="NCBI Taxonomy" id="259994"/>
    <lineage>
        <taxon>Eukaryota</taxon>
        <taxon>Fungi</taxon>
        <taxon>Dikarya</taxon>
        <taxon>Ascomycota</taxon>
        <taxon>Pezizomycotina</taxon>
        <taxon>Sordariomycetes</taxon>
        <taxon>Hypocreomycetidae</taxon>
        <taxon>Microascales</taxon>
        <taxon>Ceratocystidaceae</taxon>
        <taxon>Ceratocystis</taxon>
    </lineage>
</organism>
<feature type="transmembrane region" description="Helical" evidence="8">
    <location>
        <begin position="271"/>
        <end position="294"/>
    </location>
</feature>
<keyword evidence="4 8" id="KW-0812">Transmembrane</keyword>
<feature type="compositionally biased region" description="Low complexity" evidence="7">
    <location>
        <begin position="243"/>
        <end position="253"/>
    </location>
</feature>
<protein>
    <recommendedName>
        <fullName evidence="11">Nucleoside transporter FUN26</fullName>
    </recommendedName>
</protein>
<feature type="transmembrane region" description="Helical" evidence="8">
    <location>
        <begin position="175"/>
        <end position="194"/>
    </location>
</feature>
<feature type="transmembrane region" description="Helical" evidence="8">
    <location>
        <begin position="149"/>
        <end position="169"/>
    </location>
</feature>
<evidence type="ECO:0008006" key="11">
    <source>
        <dbReference type="Google" id="ProtNLM"/>
    </source>
</evidence>
<dbReference type="InterPro" id="IPR002259">
    <property type="entry name" value="Eqnu_transpt"/>
</dbReference>
<reference evidence="9 10" key="1">
    <citation type="journal article" date="2024" name="IMA Fungus">
        <title>IMA Genome - F19 : A genome assembly and annotation guide to empower mycologists, including annotated draft genome sequences of Ceratocystis pirilliformis, Diaporthe australafricana, Fusarium ophioides, Paecilomyces lecythidis, and Sporothrix stenoceras.</title>
        <authorList>
            <person name="Aylward J."/>
            <person name="Wilson A.M."/>
            <person name="Visagie C.M."/>
            <person name="Spraker J."/>
            <person name="Barnes I."/>
            <person name="Buitendag C."/>
            <person name="Ceriani C."/>
            <person name="Del Mar Angel L."/>
            <person name="du Plessis D."/>
            <person name="Fuchs T."/>
            <person name="Gasser K."/>
            <person name="Kramer D."/>
            <person name="Li W."/>
            <person name="Munsamy K."/>
            <person name="Piso A."/>
            <person name="Price J.L."/>
            <person name="Sonnekus B."/>
            <person name="Thomas C."/>
            <person name="van der Nest A."/>
            <person name="van Dijk A."/>
            <person name="van Heerden A."/>
            <person name="van Vuuren N."/>
            <person name="Yilmaz N."/>
            <person name="Duong T.A."/>
            <person name="van der Merwe N.A."/>
            <person name="Wingfield M.J."/>
            <person name="Wingfield B.D."/>
        </authorList>
    </citation>
    <scope>NUCLEOTIDE SEQUENCE [LARGE SCALE GENOMIC DNA]</scope>
    <source>
        <strain evidence="9 10">CMW 12675</strain>
    </source>
</reference>
<feature type="transmembrane region" description="Helical" evidence="8">
    <location>
        <begin position="336"/>
        <end position="356"/>
    </location>
</feature>
<feature type="region of interest" description="Disordered" evidence="7">
    <location>
        <begin position="240"/>
        <end position="261"/>
    </location>
</feature>
<feature type="transmembrane region" description="Helical" evidence="8">
    <location>
        <begin position="377"/>
        <end position="394"/>
    </location>
</feature>
<keyword evidence="3" id="KW-0813">Transport</keyword>
<evidence type="ECO:0000256" key="1">
    <source>
        <dbReference type="ARBA" id="ARBA00004141"/>
    </source>
</evidence>
<dbReference type="SUPFAM" id="SSF103473">
    <property type="entry name" value="MFS general substrate transporter"/>
    <property type="match status" value="1"/>
</dbReference>
<feature type="transmembrane region" description="Helical" evidence="8">
    <location>
        <begin position="444"/>
        <end position="463"/>
    </location>
</feature>
<accession>A0ABR3Z2X8</accession>
<evidence type="ECO:0000313" key="10">
    <source>
        <dbReference type="Proteomes" id="UP001583280"/>
    </source>
</evidence>
<keyword evidence="6 8" id="KW-0472">Membrane</keyword>
<evidence type="ECO:0000256" key="5">
    <source>
        <dbReference type="ARBA" id="ARBA00022989"/>
    </source>
</evidence>
<dbReference type="Pfam" id="PF01733">
    <property type="entry name" value="Nucleoside_tran"/>
    <property type="match status" value="2"/>
</dbReference>
<comment type="subcellular location">
    <subcellularLocation>
        <location evidence="1">Membrane</location>
        <topology evidence="1">Multi-pass membrane protein</topology>
    </subcellularLocation>
</comment>
<evidence type="ECO:0000256" key="2">
    <source>
        <dbReference type="ARBA" id="ARBA00007965"/>
    </source>
</evidence>
<sequence>MSRLSHAHDAEPDRPPYILQTRQNQGILSAVNSWLRPSSTRSPGAEYEPLYEEPTPLEDDIHGDRSDGGVPFSWLEYWLFVVIGMAMLWPWNMFLASAPYFQARFAGSPWILQNFQSTILTVSTVSNLISMYILTNIQQTASYPFRMKLAFVIETIVFLVLGLSTMFFVDASPASYLVFTLLMVTVTALATGLIQNGAFSFCASFGCAEYTQGLMAGQGIAGVLPSIAQVLVSLAAADDVGDSNSSSSSNSSNPTLSDGGVRSSTHAQMTWAFLPFLAAVVVCIGALVSLAPLIRRHDRIIENRMVDRMAGSVHSIEEVERVSRKVISIKGLLVKLFWPAASIFMCFTVAMFFPVFTSKILSVRTASDSSTSQSLSLFTPAAFIPLAFFFWNLGDLGGRVLTIIPLQVQHQPKMLFTISLLRFGFLPMYKLCNIGGRGAVISSDLFYLMLVQFPFGLTTGWLASSCMMASADWVEEGEREAAGGFMGLCLVAGLAAGSVLSFTASSA</sequence>
<dbReference type="EMBL" id="JAWDJO010000101">
    <property type="protein sequence ID" value="KAL1893869.1"/>
    <property type="molecule type" value="Genomic_DNA"/>
</dbReference>
<comment type="caution">
    <text evidence="9">The sequence shown here is derived from an EMBL/GenBank/DDBJ whole genome shotgun (WGS) entry which is preliminary data.</text>
</comment>
<dbReference type="PIRSF" id="PIRSF016379">
    <property type="entry name" value="ENT"/>
    <property type="match status" value="1"/>
</dbReference>
<feature type="transmembrane region" description="Helical" evidence="8">
    <location>
        <begin position="75"/>
        <end position="95"/>
    </location>
</feature>
<feature type="transmembrane region" description="Helical" evidence="8">
    <location>
        <begin position="115"/>
        <end position="137"/>
    </location>
</feature>
<dbReference type="PANTHER" id="PTHR10332">
    <property type="entry name" value="EQUILIBRATIVE NUCLEOSIDE TRANSPORTER"/>
    <property type="match status" value="1"/>
</dbReference>
<gene>
    <name evidence="9" type="ORF">Cpir12675_003939</name>
</gene>
<evidence type="ECO:0000256" key="6">
    <source>
        <dbReference type="ARBA" id="ARBA00023136"/>
    </source>
</evidence>
<evidence type="ECO:0000256" key="3">
    <source>
        <dbReference type="ARBA" id="ARBA00022448"/>
    </source>
</evidence>
<feature type="transmembrane region" description="Helical" evidence="8">
    <location>
        <begin position="483"/>
        <end position="504"/>
    </location>
</feature>
<dbReference type="PANTHER" id="PTHR10332:SF88">
    <property type="entry name" value="EQUILIBRATIVE NUCLEOSIDE TRANSPORTER 1, ISOFORM A"/>
    <property type="match status" value="1"/>
</dbReference>